<sequence length="377" mass="41851">MDLWRREGAEECELVGEAMAPLVGNGILVGFAGQAVISLGLSLWVFFLTTHGNMDITHPEGSKEREIERKRLDFVSTILTIGCDIQLTLGIAYLITVFSQVQIMDTYHLHLVFDIVSFVAVSNTAALVCWRFCRAKIDGQQATDGDAHSDTKGDAPTRRTLTRSSIPRRMSYWNSRYRATFLFIALYLALTILLCIRLNEWAPNTSPGRCYHSHLVTSPGASHPDSDKIYVSITASWLIGVVLASVFAGVSRRRGILVLSSLHFPLHMYMAIALRQANQGRFEGEMKHENEWDFGQTTAVVLLGGAVVELLSKGREYWSFERSVKREGGSPGARYRSLGEVEEGMDSNDARLLDTHHGEEGRVSGEGNTGIERRAAN</sequence>
<feature type="transmembrane region" description="Helical" evidence="2">
    <location>
        <begin position="27"/>
        <end position="51"/>
    </location>
</feature>
<evidence type="ECO:0000256" key="1">
    <source>
        <dbReference type="SAM" id="MobiDB-lite"/>
    </source>
</evidence>
<keyword evidence="2" id="KW-0472">Membrane</keyword>
<proteinExistence type="predicted"/>
<protein>
    <recommendedName>
        <fullName evidence="5">Frag1/DRAM/Sfk1 family-domain-containing protein</fullName>
    </recommendedName>
</protein>
<dbReference type="EMBL" id="JBFXLU010000007">
    <property type="protein sequence ID" value="KAL2856482.1"/>
    <property type="molecule type" value="Genomic_DNA"/>
</dbReference>
<feature type="transmembrane region" description="Helical" evidence="2">
    <location>
        <begin position="179"/>
        <end position="199"/>
    </location>
</feature>
<keyword evidence="2" id="KW-0812">Transmembrane</keyword>
<feature type="transmembrane region" description="Helical" evidence="2">
    <location>
        <begin position="107"/>
        <end position="130"/>
    </location>
</feature>
<evidence type="ECO:0000313" key="3">
    <source>
        <dbReference type="EMBL" id="KAL2856482.1"/>
    </source>
</evidence>
<evidence type="ECO:0008006" key="5">
    <source>
        <dbReference type="Google" id="ProtNLM"/>
    </source>
</evidence>
<evidence type="ECO:0000313" key="4">
    <source>
        <dbReference type="Proteomes" id="UP001610446"/>
    </source>
</evidence>
<keyword evidence="2" id="KW-1133">Transmembrane helix</keyword>
<feature type="region of interest" description="Disordered" evidence="1">
    <location>
        <begin position="326"/>
        <end position="377"/>
    </location>
</feature>
<keyword evidence="4" id="KW-1185">Reference proteome</keyword>
<name>A0ABR4KYY5_9EURO</name>
<dbReference type="PANTHER" id="PTHR37577:SF1">
    <property type="entry name" value="INTEGRAL MEMBRANE PROTEIN"/>
    <property type="match status" value="1"/>
</dbReference>
<feature type="transmembrane region" description="Helical" evidence="2">
    <location>
        <begin position="229"/>
        <end position="249"/>
    </location>
</feature>
<dbReference type="Proteomes" id="UP001610446">
    <property type="component" value="Unassembled WGS sequence"/>
</dbReference>
<comment type="caution">
    <text evidence="3">The sequence shown here is derived from an EMBL/GenBank/DDBJ whole genome shotgun (WGS) entry which is preliminary data.</text>
</comment>
<gene>
    <name evidence="3" type="ORF">BJY01DRAFT_203442</name>
</gene>
<feature type="transmembrane region" description="Helical" evidence="2">
    <location>
        <begin position="72"/>
        <end position="95"/>
    </location>
</feature>
<evidence type="ECO:0000256" key="2">
    <source>
        <dbReference type="SAM" id="Phobius"/>
    </source>
</evidence>
<dbReference type="PANTHER" id="PTHR37577">
    <property type="entry name" value="INTEGRAL MEMBRANE PROTEIN"/>
    <property type="match status" value="1"/>
</dbReference>
<organism evidence="3 4">
    <name type="scientific">Aspergillus pseudoustus</name>
    <dbReference type="NCBI Taxonomy" id="1810923"/>
    <lineage>
        <taxon>Eukaryota</taxon>
        <taxon>Fungi</taxon>
        <taxon>Dikarya</taxon>
        <taxon>Ascomycota</taxon>
        <taxon>Pezizomycotina</taxon>
        <taxon>Eurotiomycetes</taxon>
        <taxon>Eurotiomycetidae</taxon>
        <taxon>Eurotiales</taxon>
        <taxon>Aspergillaceae</taxon>
        <taxon>Aspergillus</taxon>
        <taxon>Aspergillus subgen. Nidulantes</taxon>
    </lineage>
</organism>
<feature type="compositionally biased region" description="Basic and acidic residues" evidence="1">
    <location>
        <begin position="348"/>
        <end position="363"/>
    </location>
</feature>
<accession>A0ABR4KYY5</accession>
<dbReference type="InterPro" id="IPR053018">
    <property type="entry name" value="Elsinochrome_Biosynth-Asso"/>
</dbReference>
<reference evidence="3 4" key="1">
    <citation type="submission" date="2024-07" db="EMBL/GenBank/DDBJ databases">
        <title>Section-level genome sequencing and comparative genomics of Aspergillus sections Usti and Cavernicolus.</title>
        <authorList>
            <consortium name="Lawrence Berkeley National Laboratory"/>
            <person name="Nybo J.L."/>
            <person name="Vesth T.C."/>
            <person name="Theobald S."/>
            <person name="Frisvad J.C."/>
            <person name="Larsen T.O."/>
            <person name="Kjaerboelling I."/>
            <person name="Rothschild-Mancinelli K."/>
            <person name="Lyhne E.K."/>
            <person name="Kogle M.E."/>
            <person name="Barry K."/>
            <person name="Clum A."/>
            <person name="Na H."/>
            <person name="Ledsgaard L."/>
            <person name="Lin J."/>
            <person name="Lipzen A."/>
            <person name="Kuo A."/>
            <person name="Riley R."/>
            <person name="Mondo S."/>
            <person name="Labutti K."/>
            <person name="Haridas S."/>
            <person name="Pangalinan J."/>
            <person name="Salamov A.A."/>
            <person name="Simmons B.A."/>
            <person name="Magnuson J.K."/>
            <person name="Chen J."/>
            <person name="Drula E."/>
            <person name="Henrissat B."/>
            <person name="Wiebenga A."/>
            <person name="Lubbers R.J."/>
            <person name="Gomes A.C."/>
            <person name="Makela M.R."/>
            <person name="Stajich J."/>
            <person name="Grigoriev I.V."/>
            <person name="Mortensen U.H."/>
            <person name="De Vries R.P."/>
            <person name="Baker S.E."/>
            <person name="Andersen M.R."/>
        </authorList>
    </citation>
    <scope>NUCLEOTIDE SEQUENCE [LARGE SCALE GENOMIC DNA]</scope>
    <source>
        <strain evidence="3 4">CBS 123904</strain>
    </source>
</reference>